<keyword evidence="2" id="KW-0067">ATP-binding</keyword>
<evidence type="ECO:0000313" key="6">
    <source>
        <dbReference type="Proteomes" id="UP000298138"/>
    </source>
</evidence>
<feature type="domain" description="6-phosphofructo-2-kinase" evidence="4">
    <location>
        <begin position="130"/>
        <end position="318"/>
    </location>
</feature>
<dbReference type="InterPro" id="IPR003094">
    <property type="entry name" value="6Pfruct_kin"/>
</dbReference>
<dbReference type="InterPro" id="IPR013079">
    <property type="entry name" value="6Phosfructo_kin"/>
</dbReference>
<name>A0A4S2ML73_9PEZI</name>
<dbReference type="Gene3D" id="3.40.50.300">
    <property type="entry name" value="P-loop containing nucleotide triphosphate hydrolases"/>
    <property type="match status" value="1"/>
</dbReference>
<keyword evidence="1" id="KW-0547">Nucleotide-binding</keyword>
<dbReference type="CDD" id="cd07067">
    <property type="entry name" value="HP_PGM_like"/>
    <property type="match status" value="1"/>
</dbReference>
<dbReference type="InterPro" id="IPR013078">
    <property type="entry name" value="His_Pase_superF_clade-1"/>
</dbReference>
<dbReference type="SMART" id="SM00855">
    <property type="entry name" value="PGAM"/>
    <property type="match status" value="1"/>
</dbReference>
<dbReference type="GO" id="GO:0005524">
    <property type="term" value="F:ATP binding"/>
    <property type="evidence" value="ECO:0007669"/>
    <property type="project" value="UniProtKB-KW"/>
</dbReference>
<dbReference type="PANTHER" id="PTHR10606">
    <property type="entry name" value="6-PHOSPHOFRUCTO-2-KINASE/FRUCTOSE-2,6-BISPHOSPHATASE"/>
    <property type="match status" value="1"/>
</dbReference>
<dbReference type="Proteomes" id="UP000298138">
    <property type="component" value="Unassembled WGS sequence"/>
</dbReference>
<evidence type="ECO:0000313" key="5">
    <source>
        <dbReference type="EMBL" id="TGZ77771.1"/>
    </source>
</evidence>
<dbReference type="STRING" id="341454.A0A4S2ML73"/>
<dbReference type="InterPro" id="IPR029033">
    <property type="entry name" value="His_PPase_superfam"/>
</dbReference>
<dbReference type="Gene3D" id="3.40.50.1240">
    <property type="entry name" value="Phosphoglycerate mutase-like"/>
    <property type="match status" value="1"/>
</dbReference>
<dbReference type="SUPFAM" id="SSF52540">
    <property type="entry name" value="P-loop containing nucleoside triphosphate hydrolases"/>
    <property type="match status" value="1"/>
</dbReference>
<dbReference type="PRINTS" id="PR00991">
    <property type="entry name" value="6PFRUCTKNASE"/>
</dbReference>
<proteinExistence type="predicted"/>
<accession>A0A4S2ML73</accession>
<dbReference type="FunCoup" id="A0A4S2ML73">
    <property type="interactions" value="63"/>
</dbReference>
<organism evidence="5 6">
    <name type="scientific">Ascodesmis nigricans</name>
    <dbReference type="NCBI Taxonomy" id="341454"/>
    <lineage>
        <taxon>Eukaryota</taxon>
        <taxon>Fungi</taxon>
        <taxon>Dikarya</taxon>
        <taxon>Ascomycota</taxon>
        <taxon>Pezizomycotina</taxon>
        <taxon>Pezizomycetes</taxon>
        <taxon>Pezizales</taxon>
        <taxon>Ascodesmidaceae</taxon>
        <taxon>Ascodesmis</taxon>
    </lineage>
</organism>
<dbReference type="OrthoDB" id="267323at2759"/>
<reference evidence="5 6" key="1">
    <citation type="submission" date="2019-04" db="EMBL/GenBank/DDBJ databases">
        <title>Comparative genomics and transcriptomics to analyze fruiting body development in filamentous ascomycetes.</title>
        <authorList>
            <consortium name="DOE Joint Genome Institute"/>
            <person name="Lutkenhaus R."/>
            <person name="Traeger S."/>
            <person name="Breuer J."/>
            <person name="Kuo A."/>
            <person name="Lipzen A."/>
            <person name="Pangilinan J."/>
            <person name="Dilworth D."/>
            <person name="Sandor L."/>
            <person name="Poggeler S."/>
            <person name="Barry K."/>
            <person name="Grigoriev I.V."/>
            <person name="Nowrousian M."/>
        </authorList>
    </citation>
    <scope>NUCLEOTIDE SEQUENCE [LARGE SCALE GENOMIC DNA]</scope>
    <source>
        <strain evidence="5 6">CBS 389.68</strain>
    </source>
</reference>
<dbReference type="Pfam" id="PF01591">
    <property type="entry name" value="6PF2K"/>
    <property type="match status" value="2"/>
</dbReference>
<dbReference type="GO" id="GO:0005829">
    <property type="term" value="C:cytosol"/>
    <property type="evidence" value="ECO:0007669"/>
    <property type="project" value="TreeGrafter"/>
</dbReference>
<dbReference type="GO" id="GO:0003873">
    <property type="term" value="F:6-phosphofructo-2-kinase activity"/>
    <property type="evidence" value="ECO:0007669"/>
    <property type="project" value="InterPro"/>
</dbReference>
<evidence type="ECO:0000256" key="1">
    <source>
        <dbReference type="ARBA" id="ARBA00022741"/>
    </source>
</evidence>
<dbReference type="SUPFAM" id="SSF53254">
    <property type="entry name" value="Phosphoglycerate mutase-like"/>
    <property type="match status" value="1"/>
</dbReference>
<evidence type="ECO:0000259" key="4">
    <source>
        <dbReference type="Pfam" id="PF01591"/>
    </source>
</evidence>
<dbReference type="Pfam" id="PF00300">
    <property type="entry name" value="His_Phos_1"/>
    <property type="match status" value="2"/>
</dbReference>
<feature type="domain" description="6-phosphofructo-2-kinase" evidence="4">
    <location>
        <begin position="39"/>
        <end position="93"/>
    </location>
</feature>
<dbReference type="AlphaFoldDB" id="A0A4S2ML73"/>
<dbReference type="PROSITE" id="PS00175">
    <property type="entry name" value="PG_MUTASE"/>
    <property type="match status" value="1"/>
</dbReference>
<dbReference type="EMBL" id="ML220149">
    <property type="protein sequence ID" value="TGZ77771.1"/>
    <property type="molecule type" value="Genomic_DNA"/>
</dbReference>
<evidence type="ECO:0000256" key="2">
    <source>
        <dbReference type="ARBA" id="ARBA00022840"/>
    </source>
</evidence>
<dbReference type="InterPro" id="IPR027417">
    <property type="entry name" value="P-loop_NTPase"/>
</dbReference>
<dbReference type="InterPro" id="IPR001345">
    <property type="entry name" value="PG/BPGM_mutase_AS"/>
</dbReference>
<evidence type="ECO:0000256" key="3">
    <source>
        <dbReference type="PIRSR" id="PIRSR613078-2"/>
    </source>
</evidence>
<dbReference type="GO" id="GO:0006003">
    <property type="term" value="P:fructose 2,6-bisphosphate metabolic process"/>
    <property type="evidence" value="ECO:0007669"/>
    <property type="project" value="InterPro"/>
</dbReference>
<dbReference type="PANTHER" id="PTHR10606:SF32">
    <property type="entry name" value="6-PHOSPHOFRUCTO-2-KINASE 1"/>
    <property type="match status" value="1"/>
</dbReference>
<protein>
    <submittedName>
        <fullName evidence="5">Bifunctional 6-phosphofructo-2-kinase/fructose-2,6-bisphosphate 2-phosphatase</fullName>
    </submittedName>
</protein>
<keyword evidence="5" id="KW-0418">Kinase</keyword>
<feature type="binding site" evidence="3">
    <location>
        <position position="420"/>
    </location>
    <ligand>
        <name>substrate</name>
    </ligand>
</feature>
<dbReference type="PIRSF" id="PIRSF000709">
    <property type="entry name" value="6PFK_2-Ptase"/>
    <property type="match status" value="1"/>
</dbReference>
<keyword evidence="5" id="KW-0808">Transferase</keyword>
<gene>
    <name evidence="5" type="ORF">EX30DRAFT_374411</name>
</gene>
<dbReference type="GO" id="GO:0006000">
    <property type="term" value="P:fructose metabolic process"/>
    <property type="evidence" value="ECO:0007669"/>
    <property type="project" value="InterPro"/>
</dbReference>
<dbReference type="InParanoid" id="A0A4S2ML73"/>
<sequence>MRSASDTPIATAPSSPRIRATTIDVPGLTSSKVSPDGRISNRDIGAKLVIVMVGLPARGKSYVTKKLARYLNWLQHDTKIFNVGNRRRIAAGAGGDHVEEPPSPGTNEGTGLVSPDAFTRLDSYYDLSPKSSRSFNAHRRTNSITTSGLDGGMDQSAEFFDPKNKVAADLREKVALETLEELLNFIMEGGGSVGILDATNSTRKRRKAIVDRIRQVAGNELGIIFLESECHDEKLLEANMRLKLQGPDYKGTDPAVALEDFKRRVTMYESSYEPLGDFEERLGMPYIKMIDVGRKIVTHQIRGFLAGQTVYFLLNFHLSARQIWITRHGESHDNVAGRIGGDASLSDEGKRYASALAQFIEFQRKRFHDRQLQKHAMAHLPPRFGDSTPPNPEYTGCCQEDEQGRPLEKNFCVWTSMLKRSIETATDFDEDVYDVKQMRMLNELNAGMMEGHTYEEIRQKWPEDFALRRKDKLHYRYPGAGGESYLDVINRLRAVIVEVERMQDHVLLVAHRVVARVLLAYFLGLKREDVASLDVPLGILYMLEPKPYGVDFKAYKYNPETSWFDELENFELKNEEQKHVEPTIY</sequence>
<keyword evidence="6" id="KW-1185">Reference proteome</keyword>